<dbReference type="Proteomes" id="UP000276991">
    <property type="component" value="Unassembled WGS sequence"/>
</dbReference>
<evidence type="ECO:0000256" key="3">
    <source>
        <dbReference type="ARBA" id="ARBA00022741"/>
    </source>
</evidence>
<dbReference type="PANTHER" id="PTHR24056">
    <property type="entry name" value="CELL DIVISION PROTEIN KINASE"/>
    <property type="match status" value="1"/>
</dbReference>
<dbReference type="FunFam" id="1.10.510.10:FF:000624">
    <property type="entry name" value="Mitogen-activated protein kinase"/>
    <property type="match status" value="1"/>
</dbReference>
<dbReference type="GO" id="GO:0004674">
    <property type="term" value="F:protein serine/threonine kinase activity"/>
    <property type="evidence" value="ECO:0007669"/>
    <property type="project" value="UniProtKB-KW"/>
</dbReference>
<evidence type="ECO:0000313" key="9">
    <source>
        <dbReference type="Proteomes" id="UP000276991"/>
    </source>
</evidence>
<keyword evidence="2" id="KW-0808">Transferase</keyword>
<keyword evidence="1" id="KW-0723">Serine/threonine-protein kinase</keyword>
<sequence>MAAELPDVWNGYYIGTARIGEGIHGTIYKAIDEERARNMVTIKKVKMNLTVENGVPSAVLREITLLKLLQHPNIVSCVEGICPLNQEASLDGSNEQVEETKFDVIMGDDQLYLVFEFVSMNLKCYIGKIPDDKWMDKAEASVQKSYLYQILQGIYYCHQRNILHRNLKPQNLLVDEKGRLKLADFCFDETVNSLGRHHTQEVYIRFYKAPELLFGLINCTSAIDIWSIGCITAEMAVKQALFPPGDSNIDQIFRIFKVLSTPCEEVLHELTNIPNCSETFPKWTNNHLHEILNRSMDADGIEIVQKMLNYKPSGRISAKELLEDPYFADVDRTKLPISEY</sequence>
<evidence type="ECO:0000256" key="6">
    <source>
        <dbReference type="PROSITE-ProRule" id="PRU10141"/>
    </source>
</evidence>
<dbReference type="InterPro" id="IPR011009">
    <property type="entry name" value="Kinase-like_dom_sf"/>
</dbReference>
<dbReference type="STRING" id="6277.A0A498S1P2"/>
<name>A0A498S1P2_ACAVI</name>
<reference evidence="8 9" key="1">
    <citation type="submission" date="2018-08" db="EMBL/GenBank/DDBJ databases">
        <authorList>
            <person name="Laetsch R D."/>
            <person name="Stevens L."/>
            <person name="Kumar S."/>
            <person name="Blaxter L. M."/>
        </authorList>
    </citation>
    <scope>NUCLEOTIDE SEQUENCE [LARGE SCALE GENOMIC DNA]</scope>
</reference>
<gene>
    <name evidence="8" type="ORF">NAV_LOCUS149</name>
</gene>
<keyword evidence="5 6" id="KW-0067">ATP-binding</keyword>
<dbReference type="SUPFAM" id="SSF56112">
    <property type="entry name" value="Protein kinase-like (PK-like)"/>
    <property type="match status" value="1"/>
</dbReference>
<evidence type="ECO:0000313" key="8">
    <source>
        <dbReference type="EMBL" id="VBB25319.1"/>
    </source>
</evidence>
<evidence type="ECO:0000256" key="4">
    <source>
        <dbReference type="ARBA" id="ARBA00022777"/>
    </source>
</evidence>
<accession>A0A498S1P2</accession>
<dbReference type="Pfam" id="PF00069">
    <property type="entry name" value="Pkinase"/>
    <property type="match status" value="1"/>
</dbReference>
<dbReference type="PROSITE" id="PS00107">
    <property type="entry name" value="PROTEIN_KINASE_ATP"/>
    <property type="match status" value="1"/>
</dbReference>
<evidence type="ECO:0000259" key="7">
    <source>
        <dbReference type="PROSITE" id="PS50011"/>
    </source>
</evidence>
<dbReference type="GO" id="GO:0005634">
    <property type="term" value="C:nucleus"/>
    <property type="evidence" value="ECO:0007669"/>
    <property type="project" value="TreeGrafter"/>
</dbReference>
<proteinExistence type="predicted"/>
<evidence type="ECO:0000256" key="5">
    <source>
        <dbReference type="ARBA" id="ARBA00022840"/>
    </source>
</evidence>
<evidence type="ECO:0000256" key="1">
    <source>
        <dbReference type="ARBA" id="ARBA00022527"/>
    </source>
</evidence>
<protein>
    <recommendedName>
        <fullName evidence="7">Protein kinase domain-containing protein</fullName>
    </recommendedName>
</protein>
<dbReference type="PROSITE" id="PS50011">
    <property type="entry name" value="PROTEIN_KINASE_DOM"/>
    <property type="match status" value="1"/>
</dbReference>
<dbReference type="EMBL" id="UPTC01000008">
    <property type="protein sequence ID" value="VBB25319.1"/>
    <property type="molecule type" value="Genomic_DNA"/>
</dbReference>
<dbReference type="Gene3D" id="3.30.200.20">
    <property type="entry name" value="Phosphorylase Kinase, domain 1"/>
    <property type="match status" value="1"/>
</dbReference>
<evidence type="ECO:0000256" key="2">
    <source>
        <dbReference type="ARBA" id="ARBA00022679"/>
    </source>
</evidence>
<keyword evidence="9" id="KW-1185">Reference proteome</keyword>
<dbReference type="GO" id="GO:0005524">
    <property type="term" value="F:ATP binding"/>
    <property type="evidence" value="ECO:0007669"/>
    <property type="project" value="UniProtKB-UniRule"/>
</dbReference>
<dbReference type="OrthoDB" id="5777005at2759"/>
<dbReference type="InterPro" id="IPR000719">
    <property type="entry name" value="Prot_kinase_dom"/>
</dbReference>
<organism evidence="8 9">
    <name type="scientific">Acanthocheilonema viteae</name>
    <name type="common">Filarial nematode worm</name>
    <name type="synonym">Dipetalonema viteae</name>
    <dbReference type="NCBI Taxonomy" id="6277"/>
    <lineage>
        <taxon>Eukaryota</taxon>
        <taxon>Metazoa</taxon>
        <taxon>Ecdysozoa</taxon>
        <taxon>Nematoda</taxon>
        <taxon>Chromadorea</taxon>
        <taxon>Rhabditida</taxon>
        <taxon>Spirurina</taxon>
        <taxon>Spiruromorpha</taxon>
        <taxon>Filarioidea</taxon>
        <taxon>Onchocercidae</taxon>
        <taxon>Acanthocheilonema</taxon>
    </lineage>
</organism>
<dbReference type="Gene3D" id="1.10.510.10">
    <property type="entry name" value="Transferase(Phosphotransferase) domain 1"/>
    <property type="match status" value="1"/>
</dbReference>
<feature type="domain" description="Protein kinase" evidence="7">
    <location>
        <begin position="13"/>
        <end position="327"/>
    </location>
</feature>
<keyword evidence="4" id="KW-0418">Kinase</keyword>
<dbReference type="InterPro" id="IPR050108">
    <property type="entry name" value="CDK"/>
</dbReference>
<keyword evidence="3 6" id="KW-0547">Nucleotide-binding</keyword>
<feature type="binding site" evidence="6">
    <location>
        <position position="44"/>
    </location>
    <ligand>
        <name>ATP</name>
        <dbReference type="ChEBI" id="CHEBI:30616"/>
    </ligand>
</feature>
<dbReference type="AlphaFoldDB" id="A0A498S1P2"/>
<dbReference type="InterPro" id="IPR017441">
    <property type="entry name" value="Protein_kinase_ATP_BS"/>
</dbReference>